<dbReference type="Gene3D" id="1.25.40.850">
    <property type="match status" value="1"/>
</dbReference>
<dbReference type="Gene3D" id="3.90.830.10">
    <property type="entry name" value="Syntaxin Binding Protein 1, Chain A, domain 2"/>
    <property type="match status" value="1"/>
</dbReference>
<dbReference type="Pfam" id="PF00995">
    <property type="entry name" value="Sec1"/>
    <property type="match status" value="1"/>
</dbReference>
<accession>G3AM10</accession>
<dbReference type="InParanoid" id="G3AM10"/>
<dbReference type="InterPro" id="IPR036045">
    <property type="entry name" value="Sec1-like_sf"/>
</dbReference>
<dbReference type="HOGENOM" id="CLU_344541_0_0_1"/>
<dbReference type="Gene3D" id="3.40.50.1910">
    <property type="match status" value="1"/>
</dbReference>
<gene>
    <name evidence="2" type="ORF">SPAPADRAFT_136646</name>
</gene>
<sequence>MTQESLNLNQFNESILNNLLTQLSKIYSSNNLLILDPILSPLLNNLTPFNRLKEAGKFQNIVWLNNEITSIQHQVFSKYTSLIIIIPGTSENLELLHKFIPNILNHVHGLKMNLIVKDLSRSLLYQINNLFDGILKFDSILQDDTKFDKPITITTGIKVFNWLTGPIHTDGILITEINEYSGIDNYFKSPLFQVNQLTKSLIQLLFHNKSIGKLLKLKNIYGKGNHSDLLIKELTNVKIPEYLSENLSKLEVEFYESQLHSNTNLIVLERNLDFMPLLFNQLNYHGIIDDLFDIRFDTIENLEEDVSKTLVGDELYQQDLKDLNFSSIGARLNKLAKFIQQQYKSSNATDDNLKDMKQLVSNLGNLTLQQDLIKKHTIIGESVLDKMNNEYQEFLEFQNDLFEMDYKLQLSKLKYFFNCNFPINFIWSGLLLVGYINDGISSKDLDWISQELQDNYGLGAIISLEQLIKYKLIRINHDSSSDFLSNLGLTQKKQTPVHSHSEEDYQVGITGGQDIFKSNYTLINKFWNLHPLEEEDAPETNQDSTNLLEMYSNPSFTLPGNTVPLTYRIVESLYFRDFLKYKPINNIKKRPNWDNLGLGTMFSGKTIDVNIDDHSDDKNNPQKGNLVANPEYIIIAIIGGITRSEITCFKYLQERLTRSDKNKKIIVMSNGIVNNSKLFKFINE</sequence>
<dbReference type="OMA" id="AYCGVVP"/>
<dbReference type="InterPro" id="IPR027482">
    <property type="entry name" value="Sec1-like_dom2"/>
</dbReference>
<dbReference type="Proteomes" id="UP000000709">
    <property type="component" value="Unassembled WGS sequence"/>
</dbReference>
<organism evidence="3">
    <name type="scientific">Spathaspora passalidarum (strain NRRL Y-27907 / 11-Y1)</name>
    <dbReference type="NCBI Taxonomy" id="619300"/>
    <lineage>
        <taxon>Eukaryota</taxon>
        <taxon>Fungi</taxon>
        <taxon>Dikarya</taxon>
        <taxon>Ascomycota</taxon>
        <taxon>Saccharomycotina</taxon>
        <taxon>Pichiomycetes</taxon>
        <taxon>Debaryomycetaceae</taxon>
        <taxon>Spathaspora</taxon>
    </lineage>
</organism>
<evidence type="ECO:0000256" key="1">
    <source>
        <dbReference type="ARBA" id="ARBA00009884"/>
    </source>
</evidence>
<dbReference type="OrthoDB" id="10262287at2759"/>
<dbReference type="FunCoup" id="G3AM10">
    <property type="interactions" value="734"/>
</dbReference>
<dbReference type="GO" id="GO:0016192">
    <property type="term" value="P:vesicle-mediated transport"/>
    <property type="evidence" value="ECO:0007669"/>
    <property type="project" value="InterPro"/>
</dbReference>
<dbReference type="STRING" id="619300.G3AM10"/>
<dbReference type="KEGG" id="spaa:SPAPADRAFT_136646"/>
<keyword evidence="3" id="KW-1185">Reference proteome</keyword>
<dbReference type="PANTHER" id="PTHR11679">
    <property type="entry name" value="VESICLE PROTEIN SORTING-ASSOCIATED"/>
    <property type="match status" value="1"/>
</dbReference>
<evidence type="ECO:0000313" key="2">
    <source>
        <dbReference type="EMBL" id="EGW33363.1"/>
    </source>
</evidence>
<reference evidence="2 3" key="1">
    <citation type="journal article" date="2011" name="Proc. Natl. Acad. Sci. U.S.A.">
        <title>Comparative genomics of xylose-fermenting fungi for enhanced biofuel production.</title>
        <authorList>
            <person name="Wohlbach D.J."/>
            <person name="Kuo A."/>
            <person name="Sato T.K."/>
            <person name="Potts K.M."/>
            <person name="Salamov A.A."/>
            <person name="LaButti K.M."/>
            <person name="Sun H."/>
            <person name="Clum A."/>
            <person name="Pangilinan J.L."/>
            <person name="Lindquist E.A."/>
            <person name="Lucas S."/>
            <person name="Lapidus A."/>
            <person name="Jin M."/>
            <person name="Gunawan C."/>
            <person name="Balan V."/>
            <person name="Dale B.E."/>
            <person name="Jeffries T.W."/>
            <person name="Zinkel R."/>
            <person name="Barry K.W."/>
            <person name="Grigoriev I.V."/>
            <person name="Gasch A.P."/>
        </authorList>
    </citation>
    <scope>NUCLEOTIDE SEQUENCE [LARGE SCALE GENOMIC DNA]</scope>
    <source>
        <strain evidence="3">NRRL Y-27907 / 11-Y1</strain>
    </source>
</reference>
<dbReference type="AlphaFoldDB" id="G3AM10"/>
<proteinExistence type="inferred from homology"/>
<dbReference type="InterPro" id="IPR001619">
    <property type="entry name" value="Sec1-like"/>
</dbReference>
<protein>
    <submittedName>
        <fullName evidence="2">Vacuolar sorting protein VPS33/slp1</fullName>
    </submittedName>
</protein>
<dbReference type="InterPro" id="IPR043127">
    <property type="entry name" value="Sec-1-like_dom3a"/>
</dbReference>
<dbReference type="InterPro" id="IPR043155">
    <property type="entry name" value="VPS33_dom3b"/>
</dbReference>
<name>G3AM10_SPAPN</name>
<dbReference type="EMBL" id="GL996501">
    <property type="protein sequence ID" value="EGW33363.1"/>
    <property type="molecule type" value="Genomic_DNA"/>
</dbReference>
<dbReference type="RefSeq" id="XP_007374878.1">
    <property type="nucleotide sequence ID" value="XM_007374816.1"/>
</dbReference>
<dbReference type="SUPFAM" id="SSF56815">
    <property type="entry name" value="Sec1/munc18-like (SM) proteins"/>
    <property type="match status" value="1"/>
</dbReference>
<evidence type="ECO:0000313" key="3">
    <source>
        <dbReference type="Proteomes" id="UP000000709"/>
    </source>
</evidence>
<dbReference type="GeneID" id="18869989"/>
<dbReference type="eggNOG" id="KOG1302">
    <property type="taxonomic scope" value="Eukaryota"/>
</dbReference>
<comment type="similarity">
    <text evidence="1">Belongs to the STXBP/unc-18/SEC1 family.</text>
</comment>